<feature type="non-terminal residue" evidence="4">
    <location>
        <position position="347"/>
    </location>
</feature>
<accession>A0A816ICD5</accession>
<dbReference type="Gene3D" id="3.30.1120.90">
    <property type="entry name" value="Nucleosome assembly protein"/>
    <property type="match status" value="1"/>
</dbReference>
<protein>
    <submittedName>
        <fullName evidence="4">(rape) hypothetical protein</fullName>
    </submittedName>
</protein>
<dbReference type="Proteomes" id="UP001295469">
    <property type="component" value="Chromosome C03"/>
</dbReference>
<keyword evidence="2" id="KW-0143">Chaperone</keyword>
<dbReference type="Pfam" id="PF00956">
    <property type="entry name" value="NAP"/>
    <property type="match status" value="2"/>
</dbReference>
<evidence type="ECO:0000256" key="2">
    <source>
        <dbReference type="ARBA" id="ARBA00023186"/>
    </source>
</evidence>
<comment type="similarity">
    <text evidence="1 3">Belongs to the nucleosome assembly protein (NAP) family.</text>
</comment>
<name>A0A816ICD5_BRANA</name>
<reference evidence="4" key="1">
    <citation type="submission" date="2021-01" db="EMBL/GenBank/DDBJ databases">
        <authorList>
            <consortium name="Genoscope - CEA"/>
            <person name="William W."/>
        </authorList>
    </citation>
    <scope>NUCLEOTIDE SEQUENCE</scope>
</reference>
<dbReference type="Gene3D" id="1.20.5.1500">
    <property type="match status" value="1"/>
</dbReference>
<organism evidence="4">
    <name type="scientific">Brassica napus</name>
    <name type="common">Rape</name>
    <dbReference type="NCBI Taxonomy" id="3708"/>
    <lineage>
        <taxon>Eukaryota</taxon>
        <taxon>Viridiplantae</taxon>
        <taxon>Streptophyta</taxon>
        <taxon>Embryophyta</taxon>
        <taxon>Tracheophyta</taxon>
        <taxon>Spermatophyta</taxon>
        <taxon>Magnoliopsida</taxon>
        <taxon>eudicotyledons</taxon>
        <taxon>Gunneridae</taxon>
        <taxon>Pentapetalae</taxon>
        <taxon>rosids</taxon>
        <taxon>malvids</taxon>
        <taxon>Brassicales</taxon>
        <taxon>Brassicaceae</taxon>
        <taxon>Brassiceae</taxon>
        <taxon>Brassica</taxon>
    </lineage>
</organism>
<dbReference type="InterPro" id="IPR002164">
    <property type="entry name" value="NAP_family"/>
</dbReference>
<dbReference type="GO" id="GO:0000724">
    <property type="term" value="P:double-strand break repair via homologous recombination"/>
    <property type="evidence" value="ECO:0007669"/>
    <property type="project" value="UniProtKB-ARBA"/>
</dbReference>
<dbReference type="SUPFAM" id="SSF143113">
    <property type="entry name" value="NAP-like"/>
    <property type="match status" value="1"/>
</dbReference>
<evidence type="ECO:0000256" key="3">
    <source>
        <dbReference type="RuleBase" id="RU003876"/>
    </source>
</evidence>
<sequence length="347" mass="39508">SIRVSSSLQGLRIPKKLPHSTQVSLTADDSKLWCLYVFFVMCNPQNNLQNLAGQLSDVLENLSPISQHDELEAKFREERAVLEAKYEKLYQPIYAKDKTAQGYFRNTVPSSFCLGKINKIQHCFMCSISERGVLSFWLTALQNNDVTSHEVTMHDEEALRTEIDWYPAKCVTQKILKKKPKKGSTNPAPFTKVEDCESFFSFFMKISTRTDNASCSLMHAEELQNLMEQDYEIGFTIRDKIILHAVHGLLLQARLQSGKFKWNDIPTIETASVMDSYLPRIALTIVYGKKNILLLKKDRDNPVNSPFQAEQQMETNFSGTSSTPRQNQKIDVGGRLIKGILQRSETA</sequence>
<gene>
    <name evidence="4" type="ORF">DARMORV10_C03P26850.1</name>
</gene>
<evidence type="ECO:0000256" key="1">
    <source>
        <dbReference type="ARBA" id="ARBA00009947"/>
    </source>
</evidence>
<dbReference type="InterPro" id="IPR037231">
    <property type="entry name" value="NAP-like_sf"/>
</dbReference>
<dbReference type="GO" id="GO:0005634">
    <property type="term" value="C:nucleus"/>
    <property type="evidence" value="ECO:0007669"/>
    <property type="project" value="InterPro"/>
</dbReference>
<evidence type="ECO:0000313" key="4">
    <source>
        <dbReference type="EMBL" id="CAF1700860.1"/>
    </source>
</evidence>
<proteinExistence type="inferred from homology"/>
<dbReference type="PANTHER" id="PTHR11875">
    <property type="entry name" value="TESTIS-SPECIFIC Y-ENCODED PROTEIN"/>
    <property type="match status" value="1"/>
</dbReference>
<dbReference type="EMBL" id="HG994367">
    <property type="protein sequence ID" value="CAF1700860.1"/>
    <property type="molecule type" value="Genomic_DNA"/>
</dbReference>
<dbReference type="GO" id="GO:0042393">
    <property type="term" value="F:histone binding"/>
    <property type="evidence" value="ECO:0007669"/>
    <property type="project" value="UniProtKB-ARBA"/>
</dbReference>
<dbReference type="AlphaFoldDB" id="A0A816ICD5"/>
<dbReference type="GO" id="GO:0006334">
    <property type="term" value="P:nucleosome assembly"/>
    <property type="evidence" value="ECO:0007669"/>
    <property type="project" value="InterPro"/>
</dbReference>